<dbReference type="GO" id="GO:0042597">
    <property type="term" value="C:periplasmic space"/>
    <property type="evidence" value="ECO:0007669"/>
    <property type="project" value="UniProtKB-SubCell"/>
</dbReference>
<comment type="subcellular location">
    <subcellularLocation>
        <location evidence="1">Periplasm</location>
    </subcellularLocation>
</comment>
<feature type="chain" id="PRO_5010259952" description="Methylamine utilization protein MauG" evidence="14">
    <location>
        <begin position="23"/>
        <end position="428"/>
    </location>
</feature>
<keyword evidence="8" id="KW-0249">Electron transport</keyword>
<evidence type="ECO:0000256" key="14">
    <source>
        <dbReference type="SAM" id="SignalP"/>
    </source>
</evidence>
<keyword evidence="6 14" id="KW-0732">Signal</keyword>
<dbReference type="FunFam" id="1.10.760.10:FF:000019">
    <property type="entry name" value="Di-heme cytochrome C peroxidase"/>
    <property type="match status" value="1"/>
</dbReference>
<sequence length="428" mass="44651">MSAPRVLATALLIAAGAGMAGAEPTRPLATPTVVPLPELGSAAAPADAPAAPVPPADPACGGAGWAALAEARARSAPLGLPPVPHPEGEPPTAARIELGRQLFFDRRLSANGTMSCAMCHVPEQGFTSHELRTAVGVEGRSVKRNAPTLINVGYVTELFHDGRDPALETQYLGPLLAMNEMANPSAGQVVARIAGMEEYRQGFSAAFGAPPSIDRIGAALAAYQRSLVAGGSAFDRARYGGEGAALDPAAARGLALFTGKAGCSACHAIGADHALLSDNAFHDNGYGFMREAERQTPAPTARVEVIPGVVYEVERSYIASVGGVREPDLGRYEASGRPDDRWRFRTPSLRNVALTAPYMHDGGFATLDEVVAFYDGGGFPHPEQDPRIRPLGLSDAERAEVVAFLRSLTSPAVPCLSGEARSARPGNY</sequence>
<evidence type="ECO:0000256" key="11">
    <source>
        <dbReference type="ARBA" id="ARBA00058991"/>
    </source>
</evidence>
<dbReference type="Pfam" id="PF03150">
    <property type="entry name" value="CCP_MauG"/>
    <property type="match status" value="1"/>
</dbReference>
<evidence type="ECO:0000256" key="12">
    <source>
        <dbReference type="ARBA" id="ARBA00073576"/>
    </source>
</evidence>
<dbReference type="GO" id="GO:0046872">
    <property type="term" value="F:metal ion binding"/>
    <property type="evidence" value="ECO:0007669"/>
    <property type="project" value="UniProtKB-KW"/>
</dbReference>
<dbReference type="GO" id="GO:0020037">
    <property type="term" value="F:heme binding"/>
    <property type="evidence" value="ECO:0007669"/>
    <property type="project" value="InterPro"/>
</dbReference>
<dbReference type="Proteomes" id="UP000182944">
    <property type="component" value="Unassembled WGS sequence"/>
</dbReference>
<comment type="pathway">
    <text evidence="2">One-carbon metabolism; methylamine degradation.</text>
</comment>
<evidence type="ECO:0000256" key="1">
    <source>
        <dbReference type="ARBA" id="ARBA00004418"/>
    </source>
</evidence>
<evidence type="ECO:0000256" key="10">
    <source>
        <dbReference type="ARBA" id="ARBA00023004"/>
    </source>
</evidence>
<feature type="domain" description="Cytochrome c" evidence="15">
    <location>
        <begin position="248"/>
        <end position="409"/>
    </location>
</feature>
<protein>
    <recommendedName>
        <fullName evidence="12">Methylamine utilization protein MauG</fullName>
    </recommendedName>
</protein>
<evidence type="ECO:0000259" key="15">
    <source>
        <dbReference type="PROSITE" id="PS51007"/>
    </source>
</evidence>
<evidence type="ECO:0000256" key="4">
    <source>
        <dbReference type="ARBA" id="ARBA00022617"/>
    </source>
</evidence>
<evidence type="ECO:0000256" key="5">
    <source>
        <dbReference type="ARBA" id="ARBA00022723"/>
    </source>
</evidence>
<evidence type="ECO:0000313" key="16">
    <source>
        <dbReference type="EMBL" id="SDW74594.1"/>
    </source>
</evidence>
<gene>
    <name evidence="16" type="ORF">SAMN05444276_10214</name>
</gene>
<keyword evidence="5 13" id="KW-0479">Metal-binding</keyword>
<evidence type="ECO:0000256" key="2">
    <source>
        <dbReference type="ARBA" id="ARBA00004856"/>
    </source>
</evidence>
<accession>A0A1H2W2X3</accession>
<evidence type="ECO:0000256" key="9">
    <source>
        <dbReference type="ARBA" id="ARBA00023002"/>
    </source>
</evidence>
<keyword evidence="4 13" id="KW-0349">Heme</keyword>
<dbReference type="AlphaFoldDB" id="A0A1H2W2X3"/>
<dbReference type="EMBL" id="FNNA01000002">
    <property type="protein sequence ID" value="SDW74594.1"/>
    <property type="molecule type" value="Genomic_DNA"/>
</dbReference>
<dbReference type="InterPro" id="IPR009056">
    <property type="entry name" value="Cyt_c-like_dom"/>
</dbReference>
<name>A0A1H2W2X3_9RHOB</name>
<keyword evidence="16" id="KW-0575">Peroxidase</keyword>
<dbReference type="RefSeq" id="WP_052176347.1">
    <property type="nucleotide sequence ID" value="NZ_FNNA01000002.1"/>
</dbReference>
<feature type="signal peptide" evidence="14">
    <location>
        <begin position="1"/>
        <end position="22"/>
    </location>
</feature>
<dbReference type="PANTHER" id="PTHR30600">
    <property type="entry name" value="CYTOCHROME C PEROXIDASE-RELATED"/>
    <property type="match status" value="1"/>
</dbReference>
<evidence type="ECO:0000256" key="6">
    <source>
        <dbReference type="ARBA" id="ARBA00022729"/>
    </source>
</evidence>
<dbReference type="GO" id="GO:0009055">
    <property type="term" value="F:electron transfer activity"/>
    <property type="evidence" value="ECO:0007669"/>
    <property type="project" value="InterPro"/>
</dbReference>
<dbReference type="OrthoDB" id="9805202at2"/>
<reference evidence="17" key="1">
    <citation type="submission" date="2016-10" db="EMBL/GenBank/DDBJ databases">
        <authorList>
            <person name="Varghese N."/>
            <person name="Submissions S."/>
        </authorList>
    </citation>
    <scope>NUCLEOTIDE SEQUENCE [LARGE SCALE GENOMIC DNA]</scope>
    <source>
        <strain evidence="17">DSM 29303</strain>
    </source>
</reference>
<evidence type="ECO:0000256" key="8">
    <source>
        <dbReference type="ARBA" id="ARBA00022982"/>
    </source>
</evidence>
<dbReference type="SUPFAM" id="SSF46626">
    <property type="entry name" value="Cytochrome c"/>
    <property type="match status" value="2"/>
</dbReference>
<evidence type="ECO:0000256" key="3">
    <source>
        <dbReference type="ARBA" id="ARBA00022448"/>
    </source>
</evidence>
<dbReference type="InterPro" id="IPR004852">
    <property type="entry name" value="Di-haem_cyt_c_peroxidsae"/>
</dbReference>
<dbReference type="PROSITE" id="PS51007">
    <property type="entry name" value="CYTC"/>
    <property type="match status" value="1"/>
</dbReference>
<dbReference type="PANTHER" id="PTHR30600:SF10">
    <property type="entry name" value="BLL6722 PROTEIN"/>
    <property type="match status" value="1"/>
</dbReference>
<dbReference type="GO" id="GO:0004130">
    <property type="term" value="F:cytochrome-c peroxidase activity"/>
    <property type="evidence" value="ECO:0007669"/>
    <property type="project" value="TreeGrafter"/>
</dbReference>
<keyword evidence="17" id="KW-1185">Reference proteome</keyword>
<evidence type="ECO:0000313" key="17">
    <source>
        <dbReference type="Proteomes" id="UP000182944"/>
    </source>
</evidence>
<dbReference type="STRING" id="1545044.SAMN05444276_10214"/>
<evidence type="ECO:0000256" key="7">
    <source>
        <dbReference type="ARBA" id="ARBA00022764"/>
    </source>
</evidence>
<organism evidence="16 17">
    <name type="scientific">Paracoccus sanguinis</name>
    <dbReference type="NCBI Taxonomy" id="1545044"/>
    <lineage>
        <taxon>Bacteria</taxon>
        <taxon>Pseudomonadati</taxon>
        <taxon>Pseudomonadota</taxon>
        <taxon>Alphaproteobacteria</taxon>
        <taxon>Rhodobacterales</taxon>
        <taxon>Paracoccaceae</taxon>
        <taxon>Paracoccus</taxon>
    </lineage>
</organism>
<keyword evidence="3" id="KW-0813">Transport</keyword>
<dbReference type="InterPro" id="IPR051395">
    <property type="entry name" value="Cytochrome_c_Peroxidase/MauG"/>
</dbReference>
<proteinExistence type="predicted"/>
<keyword evidence="9" id="KW-0560">Oxidoreductase</keyword>
<keyword evidence="10 13" id="KW-0408">Iron</keyword>
<evidence type="ECO:0000256" key="13">
    <source>
        <dbReference type="PROSITE-ProRule" id="PRU00433"/>
    </source>
</evidence>
<comment type="function">
    <text evidence="11">Involved in methylamine metabolism. Essential for the maturation of the beta subunit of MADH, presumably via a step in the biosynthesis of tryptophan tryptophylquinone (TTQ), the cofactor of MADH.</text>
</comment>
<dbReference type="Gene3D" id="1.10.760.10">
    <property type="entry name" value="Cytochrome c-like domain"/>
    <property type="match status" value="2"/>
</dbReference>
<keyword evidence="7" id="KW-0574">Periplasm</keyword>
<dbReference type="InterPro" id="IPR036909">
    <property type="entry name" value="Cyt_c-like_dom_sf"/>
</dbReference>